<evidence type="ECO:0000313" key="2">
    <source>
        <dbReference type="Proteomes" id="UP000680420"/>
    </source>
</evidence>
<protein>
    <submittedName>
        <fullName evidence="1">Coat protein</fullName>
    </submittedName>
</protein>
<dbReference type="GeneID" id="80400548"/>
<dbReference type="Gene3D" id="2.40.160.220">
    <property type="match status" value="1"/>
</dbReference>
<dbReference type="EMBL" id="BK013691">
    <property type="protein sequence ID" value="DAD51010.1"/>
    <property type="molecule type" value="Genomic_RNA"/>
</dbReference>
<accession>A0A8S5L1M7</accession>
<reference evidence="1" key="1">
    <citation type="submission" date="2020-09" db="EMBL/GenBank/DDBJ databases">
        <title>Leviviricetes taxonomy.</title>
        <authorList>
            <person name="Stockdale S.R."/>
            <person name="Callanan J."/>
            <person name="Adriaenssens E.M."/>
            <person name="Kuhn J.H."/>
            <person name="Rumnieks J."/>
            <person name="Shkoporov A."/>
            <person name="Draper L.A."/>
            <person name="Ross P."/>
            <person name="Hill C."/>
        </authorList>
    </citation>
    <scope>NUCLEOTIDE SEQUENCE</scope>
</reference>
<name>A0A8S5L1M7_9VIRU</name>
<gene>
    <name evidence="1" type="primary">SRR6960549_6_2</name>
</gene>
<dbReference type="RefSeq" id="YP_010770961.1">
    <property type="nucleotide sequence ID" value="NC_074444.1"/>
</dbReference>
<keyword evidence="1" id="KW-0946">Virion</keyword>
<keyword evidence="1" id="KW-0167">Capsid protein</keyword>
<dbReference type="Proteomes" id="UP000680420">
    <property type="component" value="Segment"/>
</dbReference>
<organism evidence="1 2">
    <name type="scientific">ssRNA phage SRR6960549_6</name>
    <dbReference type="NCBI Taxonomy" id="2786543"/>
    <lineage>
        <taxon>Viruses</taxon>
        <taxon>Riboviria</taxon>
        <taxon>Orthornavirae</taxon>
        <taxon>Lenarviricota</taxon>
        <taxon>Leviviricetes</taxon>
        <taxon>Timlovirales</taxon>
        <taxon>Steitzviridae</taxon>
        <taxon>Ociwvivirus</taxon>
        <taxon>Ociwvivirus sp. 'luticola'</taxon>
    </lineage>
</organism>
<sequence>MFTDPLSTFSNINDTLAAVNLPRIGNAPSRYRLASEDEEREVVINHSQSTVKGTGAQRKRVNVAFTLRKKVAASSVGSCCTPGYVEIANASFNFDYTAGTPLTTVQDVVKSLASWMSEANGVQVIDKLYNGES</sequence>
<dbReference type="GO" id="GO:0019028">
    <property type="term" value="C:viral capsid"/>
    <property type="evidence" value="ECO:0007669"/>
    <property type="project" value="UniProtKB-KW"/>
</dbReference>
<evidence type="ECO:0000313" key="1">
    <source>
        <dbReference type="EMBL" id="DAD51010.1"/>
    </source>
</evidence>
<dbReference type="KEGG" id="vg:80400548"/>
<proteinExistence type="predicted"/>